<dbReference type="SUPFAM" id="SSF56784">
    <property type="entry name" value="HAD-like"/>
    <property type="match status" value="1"/>
</dbReference>
<organism evidence="5 6">
    <name type="scientific">Deinococcus malanensis</name>
    <dbReference type="NCBI Taxonomy" id="1706855"/>
    <lineage>
        <taxon>Bacteria</taxon>
        <taxon>Thermotogati</taxon>
        <taxon>Deinococcota</taxon>
        <taxon>Deinococci</taxon>
        <taxon>Deinococcales</taxon>
        <taxon>Deinococcaceae</taxon>
        <taxon>Deinococcus</taxon>
    </lineage>
</organism>
<evidence type="ECO:0000256" key="4">
    <source>
        <dbReference type="ARBA" id="ARBA00022842"/>
    </source>
</evidence>
<keyword evidence="4" id="KW-0460">Magnesium</keyword>
<keyword evidence="2" id="KW-0479">Metal-binding</keyword>
<evidence type="ECO:0000256" key="2">
    <source>
        <dbReference type="ARBA" id="ARBA00022723"/>
    </source>
</evidence>
<accession>A0ABQ2EJV5</accession>
<dbReference type="Gene3D" id="1.10.150.520">
    <property type="match status" value="1"/>
</dbReference>
<comment type="caution">
    <text evidence="5">The sequence shown here is derived from an EMBL/GenBank/DDBJ whole genome shotgun (WGS) entry which is preliminary data.</text>
</comment>
<reference evidence="6" key="1">
    <citation type="journal article" date="2019" name="Int. J. Syst. Evol. Microbiol.">
        <title>The Global Catalogue of Microorganisms (GCM) 10K type strain sequencing project: providing services to taxonomists for standard genome sequencing and annotation.</title>
        <authorList>
            <consortium name="The Broad Institute Genomics Platform"/>
            <consortium name="The Broad Institute Genome Sequencing Center for Infectious Disease"/>
            <person name="Wu L."/>
            <person name="Ma J."/>
        </authorList>
    </citation>
    <scope>NUCLEOTIDE SEQUENCE [LARGE SCALE GENOMIC DNA]</scope>
    <source>
        <strain evidence="6">JCM 30331</strain>
    </source>
</reference>
<dbReference type="InterPro" id="IPR023214">
    <property type="entry name" value="HAD_sf"/>
</dbReference>
<dbReference type="SFLD" id="SFLDS00003">
    <property type="entry name" value="Haloacid_Dehalogenase"/>
    <property type="match status" value="1"/>
</dbReference>
<dbReference type="NCBIfam" id="TIGR01549">
    <property type="entry name" value="HAD-SF-IA-v1"/>
    <property type="match status" value="1"/>
</dbReference>
<dbReference type="RefSeq" id="WP_189004088.1">
    <property type="nucleotide sequence ID" value="NZ_BMPP01000001.1"/>
</dbReference>
<dbReference type="Pfam" id="PF00702">
    <property type="entry name" value="Hydrolase"/>
    <property type="match status" value="1"/>
</dbReference>
<dbReference type="InterPro" id="IPR036412">
    <property type="entry name" value="HAD-like_sf"/>
</dbReference>
<dbReference type="PANTHER" id="PTHR46470:SF2">
    <property type="entry name" value="GLYCERALDEHYDE 3-PHOSPHATE PHOSPHATASE"/>
    <property type="match status" value="1"/>
</dbReference>
<keyword evidence="6" id="KW-1185">Reference proteome</keyword>
<keyword evidence="3" id="KW-0378">Hydrolase</keyword>
<evidence type="ECO:0000313" key="6">
    <source>
        <dbReference type="Proteomes" id="UP000647587"/>
    </source>
</evidence>
<evidence type="ECO:0000256" key="1">
    <source>
        <dbReference type="ARBA" id="ARBA00001946"/>
    </source>
</evidence>
<dbReference type="Proteomes" id="UP000647587">
    <property type="component" value="Unassembled WGS sequence"/>
</dbReference>
<proteinExistence type="predicted"/>
<evidence type="ECO:0000313" key="5">
    <source>
        <dbReference type="EMBL" id="GGK14157.1"/>
    </source>
</evidence>
<protein>
    <recommendedName>
        <fullName evidence="7">HAD family hydrolase</fullName>
    </recommendedName>
</protein>
<sequence>MKAVLFDLDGTLHDRNATIRDWLEVHRQEFALPEAYTARFLELDDYGYRGKREVMTRLVEELGLPHAVDTLLDTYWRHLNHARVMPHTHEVLNELRDRGIRVGIVTNGWQEAQSRCLQGCQLEGLADDVVISKVVGLSKPDPAIYRLALERLGAEVQSTWFVGDSPRNDIWGPQQIGLRAAWLPTGHALGEETPDTVLGDLRDVLALD</sequence>
<dbReference type="PRINTS" id="PR00413">
    <property type="entry name" value="HADHALOGNASE"/>
</dbReference>
<dbReference type="NCBIfam" id="TIGR01509">
    <property type="entry name" value="HAD-SF-IA-v3"/>
    <property type="match status" value="1"/>
</dbReference>
<dbReference type="InterPro" id="IPR006439">
    <property type="entry name" value="HAD-SF_hydro_IA"/>
</dbReference>
<dbReference type="Gene3D" id="3.40.50.1000">
    <property type="entry name" value="HAD superfamily/HAD-like"/>
    <property type="match status" value="1"/>
</dbReference>
<evidence type="ECO:0008006" key="7">
    <source>
        <dbReference type="Google" id="ProtNLM"/>
    </source>
</evidence>
<dbReference type="InterPro" id="IPR051400">
    <property type="entry name" value="HAD-like_hydrolase"/>
</dbReference>
<dbReference type="PANTHER" id="PTHR46470">
    <property type="entry name" value="N-ACYLNEURAMINATE-9-PHOSPHATASE"/>
    <property type="match status" value="1"/>
</dbReference>
<evidence type="ECO:0000256" key="3">
    <source>
        <dbReference type="ARBA" id="ARBA00022801"/>
    </source>
</evidence>
<dbReference type="SFLD" id="SFLDG01129">
    <property type="entry name" value="C1.5:_HAD__Beta-PGM__Phosphata"/>
    <property type="match status" value="1"/>
</dbReference>
<dbReference type="EMBL" id="BMPP01000001">
    <property type="protein sequence ID" value="GGK14157.1"/>
    <property type="molecule type" value="Genomic_DNA"/>
</dbReference>
<name>A0ABQ2EJV5_9DEIO</name>
<comment type="cofactor">
    <cofactor evidence="1">
        <name>Mg(2+)</name>
        <dbReference type="ChEBI" id="CHEBI:18420"/>
    </cofactor>
</comment>
<gene>
    <name evidence="5" type="ORF">GCM10008955_04370</name>
</gene>